<sequence>MGLDYSKAFQHVNAELFRVFRLYQTKIGAARRVPEQILQGAAAEPERQSRRWLHGATGRQNADATALHDGDGSVRQRDSKGSDRRRYGSGRRRDCFGGAAAKTQQEIPDLAEQRMPEPEVDAAGGGGGGLGHPPEAEPAPVERRSPAEEEQVVQEILELLHGHRLLPVEVGDVHPRGILPEVAPPPRDHARPHGFRRRKPPDDLVKDPVRQVSNPIFAAAAAAPAPFPRGGQPASRSPRRAGNNQSARKGRRDSAERVRVRGRPRPRRLAADSLTRRPPPPPPPEP</sequence>
<feature type="compositionally biased region" description="Pro residues" evidence="1">
    <location>
        <begin position="277"/>
        <end position="286"/>
    </location>
</feature>
<feature type="region of interest" description="Disordered" evidence="1">
    <location>
        <begin position="176"/>
        <end position="286"/>
    </location>
</feature>
<feature type="compositionally biased region" description="Basic and acidic residues" evidence="1">
    <location>
        <begin position="200"/>
        <end position="209"/>
    </location>
</feature>
<feature type="compositionally biased region" description="Basic and acidic residues" evidence="1">
    <location>
        <begin position="66"/>
        <end position="95"/>
    </location>
</feature>
<name>A0A0D9XQE0_9ORYZ</name>
<reference evidence="2 3" key="1">
    <citation type="submission" date="2012-08" db="EMBL/GenBank/DDBJ databases">
        <title>Oryza genome evolution.</title>
        <authorList>
            <person name="Wing R.A."/>
        </authorList>
    </citation>
    <scope>NUCLEOTIDE SEQUENCE</scope>
</reference>
<feature type="region of interest" description="Disordered" evidence="1">
    <location>
        <begin position="55"/>
        <end position="151"/>
    </location>
</feature>
<dbReference type="Proteomes" id="UP000032180">
    <property type="component" value="Chromosome 11"/>
</dbReference>
<dbReference type="EnsemblPlants" id="LPERR11G06210.1">
    <property type="protein sequence ID" value="LPERR11G06210.1"/>
    <property type="gene ID" value="LPERR11G06210"/>
</dbReference>
<evidence type="ECO:0000256" key="1">
    <source>
        <dbReference type="SAM" id="MobiDB-lite"/>
    </source>
</evidence>
<evidence type="ECO:0000313" key="2">
    <source>
        <dbReference type="EnsemblPlants" id="LPERR11G06210.1"/>
    </source>
</evidence>
<proteinExistence type="predicted"/>
<reference evidence="3" key="2">
    <citation type="submission" date="2013-12" db="EMBL/GenBank/DDBJ databases">
        <authorList>
            <person name="Yu Y."/>
            <person name="Lee S."/>
            <person name="de Baynast K."/>
            <person name="Wissotski M."/>
            <person name="Liu L."/>
            <person name="Talag J."/>
            <person name="Goicoechea J."/>
            <person name="Angelova A."/>
            <person name="Jetty R."/>
            <person name="Kudrna D."/>
            <person name="Golser W."/>
            <person name="Rivera L."/>
            <person name="Zhang J."/>
            <person name="Wing R."/>
        </authorList>
    </citation>
    <scope>NUCLEOTIDE SEQUENCE</scope>
</reference>
<evidence type="ECO:0000313" key="3">
    <source>
        <dbReference type="Proteomes" id="UP000032180"/>
    </source>
</evidence>
<dbReference type="HOGENOM" id="CLU_974399_0_0_1"/>
<dbReference type="Gramene" id="LPERR11G06210.1">
    <property type="protein sequence ID" value="LPERR11G06210.1"/>
    <property type="gene ID" value="LPERR11G06210"/>
</dbReference>
<organism evidence="2 3">
    <name type="scientific">Leersia perrieri</name>
    <dbReference type="NCBI Taxonomy" id="77586"/>
    <lineage>
        <taxon>Eukaryota</taxon>
        <taxon>Viridiplantae</taxon>
        <taxon>Streptophyta</taxon>
        <taxon>Embryophyta</taxon>
        <taxon>Tracheophyta</taxon>
        <taxon>Spermatophyta</taxon>
        <taxon>Magnoliopsida</taxon>
        <taxon>Liliopsida</taxon>
        <taxon>Poales</taxon>
        <taxon>Poaceae</taxon>
        <taxon>BOP clade</taxon>
        <taxon>Oryzoideae</taxon>
        <taxon>Oryzeae</taxon>
        <taxon>Oryzinae</taxon>
        <taxon>Leersia</taxon>
    </lineage>
</organism>
<dbReference type="AlphaFoldDB" id="A0A0D9XQE0"/>
<protein>
    <submittedName>
        <fullName evidence="2">Uncharacterized protein</fullName>
    </submittedName>
</protein>
<keyword evidence="3" id="KW-1185">Reference proteome</keyword>
<accession>A0A0D9XQE0</accession>
<reference evidence="2" key="3">
    <citation type="submission" date="2015-04" db="UniProtKB">
        <authorList>
            <consortium name="EnsemblPlants"/>
        </authorList>
    </citation>
    <scope>IDENTIFICATION</scope>
</reference>